<proteinExistence type="predicted"/>
<evidence type="ECO:0000313" key="1">
    <source>
        <dbReference type="EMBL" id="CEG50329.1"/>
    </source>
</evidence>
<dbReference type="AlphaFoldDB" id="A0A0P1B7J8"/>
<dbReference type="Proteomes" id="UP000054928">
    <property type="component" value="Unassembled WGS sequence"/>
</dbReference>
<evidence type="ECO:0000313" key="2">
    <source>
        <dbReference type="Proteomes" id="UP000054928"/>
    </source>
</evidence>
<protein>
    <submittedName>
        <fullName evidence="1">Uncharacterized protein</fullName>
    </submittedName>
</protein>
<dbReference type="GeneID" id="36403103"/>
<dbReference type="EMBL" id="CCYD01003101">
    <property type="protein sequence ID" value="CEG50329.1"/>
    <property type="molecule type" value="Genomic_DNA"/>
</dbReference>
<sequence>MEPIVADLIDNHWCRQRLDRSPYLQSNINHTAALQLHLAGLIDGVSILRSVFRRSILPRPRL</sequence>
<reference evidence="2" key="1">
    <citation type="submission" date="2014-09" db="EMBL/GenBank/DDBJ databases">
        <authorList>
            <person name="Sharma Rahul"/>
            <person name="Thines Marco"/>
        </authorList>
    </citation>
    <scope>NUCLEOTIDE SEQUENCE [LARGE SCALE GENOMIC DNA]</scope>
</reference>
<organism evidence="1 2">
    <name type="scientific">Plasmopara halstedii</name>
    <name type="common">Downy mildew of sunflower</name>
    <dbReference type="NCBI Taxonomy" id="4781"/>
    <lineage>
        <taxon>Eukaryota</taxon>
        <taxon>Sar</taxon>
        <taxon>Stramenopiles</taxon>
        <taxon>Oomycota</taxon>
        <taxon>Peronosporomycetes</taxon>
        <taxon>Peronosporales</taxon>
        <taxon>Peronosporaceae</taxon>
        <taxon>Plasmopara</taxon>
    </lineage>
</organism>
<accession>A0A0P1B7J8</accession>
<keyword evidence="2" id="KW-1185">Reference proteome</keyword>
<dbReference type="RefSeq" id="XP_024586698.1">
    <property type="nucleotide sequence ID" value="XM_024721617.1"/>
</dbReference>
<name>A0A0P1B7J8_PLAHL</name>